<dbReference type="AlphaFoldDB" id="A0A382CG13"/>
<protein>
    <recommendedName>
        <fullName evidence="2">SsuA/THI5-like domain-containing protein</fullName>
    </recommendedName>
</protein>
<dbReference type="EMBL" id="UINC01034033">
    <property type="protein sequence ID" value="SVB24237.1"/>
    <property type="molecule type" value="Genomic_DNA"/>
</dbReference>
<evidence type="ECO:0008006" key="2">
    <source>
        <dbReference type="Google" id="ProtNLM"/>
    </source>
</evidence>
<proteinExistence type="predicted"/>
<organism evidence="1">
    <name type="scientific">marine metagenome</name>
    <dbReference type="NCBI Taxonomy" id="408172"/>
    <lineage>
        <taxon>unclassified sequences</taxon>
        <taxon>metagenomes</taxon>
        <taxon>ecological metagenomes</taxon>
    </lineage>
</organism>
<accession>A0A382CG13</accession>
<evidence type="ECO:0000313" key="1">
    <source>
        <dbReference type="EMBL" id="SVB24237.1"/>
    </source>
</evidence>
<dbReference type="Gene3D" id="3.40.190.10">
    <property type="entry name" value="Periplasmic binding protein-like II"/>
    <property type="match status" value="1"/>
</dbReference>
<reference evidence="1" key="1">
    <citation type="submission" date="2018-05" db="EMBL/GenBank/DDBJ databases">
        <authorList>
            <person name="Lanie J.A."/>
            <person name="Ng W.-L."/>
            <person name="Kazmierczak K.M."/>
            <person name="Andrzejewski T.M."/>
            <person name="Davidsen T.M."/>
            <person name="Wayne K.J."/>
            <person name="Tettelin H."/>
            <person name="Glass J.I."/>
            <person name="Rusch D."/>
            <person name="Podicherti R."/>
            <person name="Tsui H.-C.T."/>
            <person name="Winkler M.E."/>
        </authorList>
    </citation>
    <scope>NUCLEOTIDE SEQUENCE</scope>
</reference>
<sequence>MSKFIIQPHGRLQEWIAHEKGYFTDEGLDYEIPERDVSQRVKKVDENTGEVAEIKSGAYEAYVRGGGNKGAKSDISCACHWAINQAAANNVGKMWGKSYVVTPGAVMVREDSDIKKPEDLAGREVAVGYHSGSHFSTIQALEPFLKSEDIKLKFIGLPWQRVDAGLDRDVDATSVWGITYQACEQLGMRRIADTSFMIGFMFPDGVDEGDVEKYMNGLKRAQMDLDLEPENYKHLYLKAIPDRYKSNLDVRLFSSGERIVFLPYSESTFAKTQDWIKERNIFDEMPESYRYETAVSA</sequence>
<dbReference type="SUPFAM" id="SSF53850">
    <property type="entry name" value="Periplasmic binding protein-like II"/>
    <property type="match status" value="1"/>
</dbReference>
<gene>
    <name evidence="1" type="ORF">METZ01_LOCUS177091</name>
</gene>
<name>A0A382CG13_9ZZZZ</name>